<evidence type="ECO:0000313" key="1">
    <source>
        <dbReference type="EMBL" id="GFU23409.1"/>
    </source>
</evidence>
<gene>
    <name evidence="1" type="ORF">NPIL_127581</name>
</gene>
<dbReference type="EMBL" id="BMAW01081213">
    <property type="protein sequence ID" value="GFU23409.1"/>
    <property type="molecule type" value="Genomic_DNA"/>
</dbReference>
<name>A0A8X6QI51_NEPPI</name>
<evidence type="ECO:0000313" key="2">
    <source>
        <dbReference type="Proteomes" id="UP000887013"/>
    </source>
</evidence>
<accession>A0A8X6QI51</accession>
<dbReference type="Proteomes" id="UP000887013">
    <property type="component" value="Unassembled WGS sequence"/>
</dbReference>
<protein>
    <submittedName>
        <fullName evidence="1">Uncharacterized protein</fullName>
    </submittedName>
</protein>
<reference evidence="1" key="1">
    <citation type="submission" date="2020-08" db="EMBL/GenBank/DDBJ databases">
        <title>Multicomponent nature underlies the extraordinary mechanical properties of spider dragline silk.</title>
        <authorList>
            <person name="Kono N."/>
            <person name="Nakamura H."/>
            <person name="Mori M."/>
            <person name="Yoshida Y."/>
            <person name="Ohtoshi R."/>
            <person name="Malay A.D."/>
            <person name="Moran D.A.P."/>
            <person name="Tomita M."/>
            <person name="Numata K."/>
            <person name="Arakawa K."/>
        </authorList>
    </citation>
    <scope>NUCLEOTIDE SEQUENCE</scope>
</reference>
<organism evidence="1 2">
    <name type="scientific">Nephila pilipes</name>
    <name type="common">Giant wood spider</name>
    <name type="synonym">Nephila maculata</name>
    <dbReference type="NCBI Taxonomy" id="299642"/>
    <lineage>
        <taxon>Eukaryota</taxon>
        <taxon>Metazoa</taxon>
        <taxon>Ecdysozoa</taxon>
        <taxon>Arthropoda</taxon>
        <taxon>Chelicerata</taxon>
        <taxon>Arachnida</taxon>
        <taxon>Araneae</taxon>
        <taxon>Araneomorphae</taxon>
        <taxon>Entelegynae</taxon>
        <taxon>Araneoidea</taxon>
        <taxon>Nephilidae</taxon>
        <taxon>Nephila</taxon>
    </lineage>
</organism>
<dbReference type="AlphaFoldDB" id="A0A8X6QI51"/>
<comment type="caution">
    <text evidence="1">The sequence shown here is derived from an EMBL/GenBank/DDBJ whole genome shotgun (WGS) entry which is preliminary data.</text>
</comment>
<proteinExistence type="predicted"/>
<keyword evidence="2" id="KW-1185">Reference proteome</keyword>
<sequence length="88" mass="10265">MYLNTTEDLNLVINSMSPPVLTCYTDADWTELYHILFECESEYIAAAQAAQEIQLLILLLKDLRLEQHQPIRRSRITSLHHSYTNSKK</sequence>